<dbReference type="GO" id="GO:0006325">
    <property type="term" value="P:chromatin organization"/>
    <property type="evidence" value="ECO:0007669"/>
    <property type="project" value="UniProtKB-KW"/>
</dbReference>
<feature type="domain" description="Histone-binding protein RBBP4-like N-terminal" evidence="8">
    <location>
        <begin position="44"/>
        <end position="95"/>
    </location>
</feature>
<dbReference type="Gene3D" id="2.130.10.10">
    <property type="entry name" value="YVTN repeat-like/Quinoprotein amine dehydrogenase"/>
    <property type="match status" value="1"/>
</dbReference>
<sequence length="479" mass="53272">MNAPVDLAAERPGANKRMKTEAEGEAKMEVIGALEYSNGDLGREAYDRWKTIVPYVYDFFTNHHGQYASLSCRWGKVLSDEKYKARQRIYLSEQYGEQYEIGCNTLLVGTADVVKARVSTGDSLSKFAENGKSPFVKISKRIFLAEEVNKIRELPAHPHIVATATDSPSTYVWNTDRQPDRAKDKEYGRPSVADLILVGHESNAEFSLATSTGGASFCRGDKDGIVLLWSLDDDETKLNGLVAEKLQGRQSVASGSLAGVESPELKPRMRFEGHTAVVNDVCFHPSTSHEILSVSDDRTIRFWDSRKGPGHCEVAKEAHGADITCVDWSAREENLVVTGCGGGIVKVFDRRKLEGAVVELRHHSKSINCVQWCPDRAGVLASSSEDGLLNVWDITKTSARTPDVPPQLMIQHSGHWGEVCDFHWNPHDPWTVISTSNDAQTEHLGAGCVQVWRPSDLIYRPEDEVLKELEEQREKLVTH</sequence>
<organism evidence="9 10">
    <name type="scientific">Chloropicon roscoffensis</name>
    <dbReference type="NCBI Taxonomy" id="1461544"/>
    <lineage>
        <taxon>Eukaryota</taxon>
        <taxon>Viridiplantae</taxon>
        <taxon>Chlorophyta</taxon>
        <taxon>Chloropicophyceae</taxon>
        <taxon>Chloropicales</taxon>
        <taxon>Chloropicaceae</taxon>
        <taxon>Chloropicon</taxon>
    </lineage>
</organism>
<dbReference type="SMART" id="SM00320">
    <property type="entry name" value="WD40"/>
    <property type="match status" value="4"/>
</dbReference>
<gene>
    <name evidence="9" type="ORF">HKI87_02g12090</name>
</gene>
<protein>
    <submittedName>
        <fullName evidence="9">WD40 repeat domain-containing protein</fullName>
    </submittedName>
</protein>
<evidence type="ECO:0000256" key="4">
    <source>
        <dbReference type="ARBA" id="ARBA00022737"/>
    </source>
</evidence>
<name>A0AAX4P193_9CHLO</name>
<dbReference type="EMBL" id="CP151502">
    <property type="protein sequence ID" value="WZN59683.1"/>
    <property type="molecule type" value="Genomic_DNA"/>
</dbReference>
<dbReference type="AlphaFoldDB" id="A0AAX4P193"/>
<dbReference type="Proteomes" id="UP001472866">
    <property type="component" value="Chromosome 02"/>
</dbReference>
<evidence type="ECO:0000313" key="9">
    <source>
        <dbReference type="EMBL" id="WZN59683.1"/>
    </source>
</evidence>
<accession>A0AAX4P193</accession>
<keyword evidence="6" id="KW-0539">Nucleus</keyword>
<dbReference type="InterPro" id="IPR022052">
    <property type="entry name" value="Histone-bd_RBBP4-like_N"/>
</dbReference>
<evidence type="ECO:0000256" key="3">
    <source>
        <dbReference type="ARBA" id="ARBA00022574"/>
    </source>
</evidence>
<feature type="repeat" description="WD" evidence="7">
    <location>
        <begin position="271"/>
        <end position="304"/>
    </location>
</feature>
<dbReference type="PROSITE" id="PS50082">
    <property type="entry name" value="WD_REPEATS_2"/>
    <property type="match status" value="2"/>
</dbReference>
<dbReference type="InterPro" id="IPR019775">
    <property type="entry name" value="WD40_repeat_CS"/>
</dbReference>
<comment type="subcellular location">
    <subcellularLocation>
        <location evidence="1">Nucleus</location>
    </subcellularLocation>
</comment>
<proteinExistence type="inferred from homology"/>
<dbReference type="InterPro" id="IPR036322">
    <property type="entry name" value="WD40_repeat_dom_sf"/>
</dbReference>
<evidence type="ECO:0000259" key="8">
    <source>
        <dbReference type="Pfam" id="PF12265"/>
    </source>
</evidence>
<dbReference type="Pfam" id="PF00400">
    <property type="entry name" value="WD40"/>
    <property type="match status" value="3"/>
</dbReference>
<evidence type="ECO:0000256" key="1">
    <source>
        <dbReference type="ARBA" id="ARBA00004123"/>
    </source>
</evidence>
<dbReference type="InterPro" id="IPR050459">
    <property type="entry name" value="WD_repeat_RBAP46/RBAP48/MSI1"/>
</dbReference>
<dbReference type="PROSITE" id="PS00678">
    <property type="entry name" value="WD_REPEATS_1"/>
    <property type="match status" value="1"/>
</dbReference>
<evidence type="ECO:0000256" key="2">
    <source>
        <dbReference type="ARBA" id="ARBA00009341"/>
    </source>
</evidence>
<keyword evidence="4" id="KW-0677">Repeat</keyword>
<dbReference type="PROSITE" id="PS50294">
    <property type="entry name" value="WD_REPEATS_REGION"/>
    <property type="match status" value="2"/>
</dbReference>
<dbReference type="Pfam" id="PF12265">
    <property type="entry name" value="CAF1C_H4-bd"/>
    <property type="match status" value="1"/>
</dbReference>
<dbReference type="InterPro" id="IPR015943">
    <property type="entry name" value="WD40/YVTN_repeat-like_dom_sf"/>
</dbReference>
<keyword evidence="10" id="KW-1185">Reference proteome</keyword>
<feature type="repeat" description="WD" evidence="7">
    <location>
        <begin position="360"/>
        <end position="402"/>
    </location>
</feature>
<comment type="similarity">
    <text evidence="2">Belongs to the WD repeat RBAP46/RBAP48/MSI1 family.</text>
</comment>
<evidence type="ECO:0000256" key="7">
    <source>
        <dbReference type="PROSITE-ProRule" id="PRU00221"/>
    </source>
</evidence>
<keyword evidence="3 7" id="KW-0853">WD repeat</keyword>
<reference evidence="9 10" key="1">
    <citation type="submission" date="2024-03" db="EMBL/GenBank/DDBJ databases">
        <title>Complete genome sequence of the green alga Chloropicon roscoffensis RCC1871.</title>
        <authorList>
            <person name="Lemieux C."/>
            <person name="Pombert J.-F."/>
            <person name="Otis C."/>
            <person name="Turmel M."/>
        </authorList>
    </citation>
    <scope>NUCLEOTIDE SEQUENCE [LARGE SCALE GENOMIC DNA]</scope>
    <source>
        <strain evidence="9 10">RCC1871</strain>
    </source>
</reference>
<dbReference type="SUPFAM" id="SSF50978">
    <property type="entry name" value="WD40 repeat-like"/>
    <property type="match status" value="1"/>
</dbReference>
<evidence type="ECO:0000313" key="10">
    <source>
        <dbReference type="Proteomes" id="UP001472866"/>
    </source>
</evidence>
<evidence type="ECO:0000256" key="5">
    <source>
        <dbReference type="ARBA" id="ARBA00022853"/>
    </source>
</evidence>
<keyword evidence="5" id="KW-0156">Chromatin regulator</keyword>
<evidence type="ECO:0000256" key="6">
    <source>
        <dbReference type="ARBA" id="ARBA00023242"/>
    </source>
</evidence>
<dbReference type="PANTHER" id="PTHR22850">
    <property type="entry name" value="WD40 REPEAT FAMILY"/>
    <property type="match status" value="1"/>
</dbReference>
<dbReference type="GO" id="GO:0005634">
    <property type="term" value="C:nucleus"/>
    <property type="evidence" value="ECO:0007669"/>
    <property type="project" value="UniProtKB-SubCell"/>
</dbReference>
<dbReference type="InterPro" id="IPR001680">
    <property type="entry name" value="WD40_rpt"/>
</dbReference>